<feature type="transmembrane region" description="Helical" evidence="11">
    <location>
        <begin position="244"/>
        <end position="266"/>
    </location>
</feature>
<feature type="transmembrane region" description="Helical" evidence="11">
    <location>
        <begin position="141"/>
        <end position="161"/>
    </location>
</feature>
<dbReference type="PANTHER" id="PTHR32024">
    <property type="entry name" value="TRK SYSTEM POTASSIUM UPTAKE PROTEIN TRKG-RELATED"/>
    <property type="match status" value="1"/>
</dbReference>
<dbReference type="Pfam" id="PF02386">
    <property type="entry name" value="TrkH"/>
    <property type="match status" value="1"/>
</dbReference>
<dbReference type="PIRSF" id="PIRSF006247">
    <property type="entry name" value="TrkH"/>
    <property type="match status" value="1"/>
</dbReference>
<dbReference type="InterPro" id="IPR003445">
    <property type="entry name" value="Cat_transpt"/>
</dbReference>
<accession>A0ABU7J4E1</accession>
<dbReference type="Proteomes" id="UP001336314">
    <property type="component" value="Unassembled WGS sequence"/>
</dbReference>
<gene>
    <name evidence="12" type="ORF">QWY20_07815</name>
</gene>
<feature type="transmembrane region" description="Helical" evidence="11">
    <location>
        <begin position="397"/>
        <end position="422"/>
    </location>
</feature>
<feature type="transmembrane region" description="Helical" evidence="11">
    <location>
        <begin position="46"/>
        <end position="66"/>
    </location>
</feature>
<dbReference type="InterPro" id="IPR004772">
    <property type="entry name" value="TrkH"/>
</dbReference>
<evidence type="ECO:0000256" key="10">
    <source>
        <dbReference type="PIRNR" id="PIRNR006247"/>
    </source>
</evidence>
<comment type="subcellular location">
    <subcellularLocation>
        <location evidence="10">Cell inner membrane</location>
        <topology evidence="10">Multi-pass membrane protein</topology>
    </subcellularLocation>
    <subcellularLocation>
        <location evidence="1">Cell membrane</location>
        <topology evidence="1">Multi-pass membrane protein</topology>
    </subcellularLocation>
</comment>
<feature type="transmembrane region" description="Helical" evidence="11">
    <location>
        <begin position="187"/>
        <end position="207"/>
    </location>
</feature>
<evidence type="ECO:0000256" key="11">
    <source>
        <dbReference type="SAM" id="Phobius"/>
    </source>
</evidence>
<protein>
    <recommendedName>
        <fullName evidence="10">Trk system potassium uptake protein</fullName>
    </recommendedName>
</protein>
<keyword evidence="7 11" id="KW-1133">Transmembrane helix</keyword>
<keyword evidence="4 10" id="KW-0633">Potassium transport</keyword>
<keyword evidence="5 11" id="KW-0812">Transmembrane</keyword>
<keyword evidence="13" id="KW-1185">Reference proteome</keyword>
<name>A0ABU7J4E1_9GAMM</name>
<evidence type="ECO:0000256" key="4">
    <source>
        <dbReference type="ARBA" id="ARBA00022538"/>
    </source>
</evidence>
<evidence type="ECO:0000256" key="7">
    <source>
        <dbReference type="ARBA" id="ARBA00022989"/>
    </source>
</evidence>
<keyword evidence="9 10" id="KW-0472">Membrane</keyword>
<keyword evidence="10" id="KW-0997">Cell inner membrane</keyword>
<feature type="transmembrane region" description="Helical" evidence="11">
    <location>
        <begin position="20"/>
        <end position="40"/>
    </location>
</feature>
<dbReference type="EMBL" id="JAUHLI010000006">
    <property type="protein sequence ID" value="MEE2001356.1"/>
    <property type="molecule type" value="Genomic_DNA"/>
</dbReference>
<sequence>MFVTSAATSANRRSVFYRVFGYLLLFLATAELLTAAVSAWYAERTIWAFLLSSIITAAVGGSLLYLAGQEIRLIKRNLFLVTALGWILFSAFATIPLYLALDGISRVDAWFEAVSAVTTTGSTILSDIESLPKGVLFWRAFLQWFGGIGIIAMAVAVLPALKVGGMKLFQTESSDISEKMLPQSSRVSMAILWVYGGLSLLAMLSYWLGGMSAFDAITHGMTSVATGGFANYDASFGHFNDKPWLLWLASLWMLLAALPFILYVGMLRGDPWLLLRDPQVRAFLLVVFIAVLGLTLYLSVQGRDWFDALTQVTFNVVSIITTCGYASEDYSMWGTMAFIAFFYLTFSGGCAGSTSGGLKIFRSQLSFYLLIRQLRLLIHPNAVFVQHYAGKRVDDQLLGSVLSFCFIFFATIALLAFVLSLFGLDPITSITGAATAVSNVGPGLGDVIGPAGNFAPLPDGAKLALSLGMLLGRLEILTLLVLFVPMYWRY</sequence>
<evidence type="ECO:0000313" key="13">
    <source>
        <dbReference type="Proteomes" id="UP001336314"/>
    </source>
</evidence>
<evidence type="ECO:0000256" key="1">
    <source>
        <dbReference type="ARBA" id="ARBA00004651"/>
    </source>
</evidence>
<dbReference type="PANTHER" id="PTHR32024:SF3">
    <property type="entry name" value="TRK SYSTEM POTASSIUM UPTAKE PROTEIN"/>
    <property type="match status" value="1"/>
</dbReference>
<feature type="transmembrane region" description="Helical" evidence="11">
    <location>
        <begin position="333"/>
        <end position="352"/>
    </location>
</feature>
<evidence type="ECO:0000313" key="12">
    <source>
        <dbReference type="EMBL" id="MEE2001356.1"/>
    </source>
</evidence>
<evidence type="ECO:0000256" key="5">
    <source>
        <dbReference type="ARBA" id="ARBA00022692"/>
    </source>
</evidence>
<reference evidence="12 13" key="1">
    <citation type="submission" date="2023-07" db="EMBL/GenBank/DDBJ databases">
        <title>Alkalimonas sp., MEB108 novel, alkaliphilic bacterium isolated from Lonar Lake, India.</title>
        <authorList>
            <person name="Joshi A."/>
            <person name="Thite S."/>
        </authorList>
    </citation>
    <scope>NUCLEOTIDE SEQUENCE [LARGE SCALE GENOMIC DNA]</scope>
    <source>
        <strain evidence="12 13">MEB108</strain>
    </source>
</reference>
<evidence type="ECO:0000256" key="9">
    <source>
        <dbReference type="ARBA" id="ARBA00023136"/>
    </source>
</evidence>
<keyword evidence="6 10" id="KW-0630">Potassium</keyword>
<comment type="caution">
    <text evidence="12">The sequence shown here is derived from an EMBL/GenBank/DDBJ whole genome shotgun (WGS) entry which is preliminary data.</text>
</comment>
<keyword evidence="3 10" id="KW-1003">Cell membrane</keyword>
<feature type="transmembrane region" description="Helical" evidence="11">
    <location>
        <begin position="278"/>
        <end position="298"/>
    </location>
</feature>
<evidence type="ECO:0000256" key="2">
    <source>
        <dbReference type="ARBA" id="ARBA00022448"/>
    </source>
</evidence>
<evidence type="ECO:0000256" key="6">
    <source>
        <dbReference type="ARBA" id="ARBA00022958"/>
    </source>
</evidence>
<keyword evidence="2 10" id="KW-0813">Transport</keyword>
<evidence type="ECO:0000256" key="8">
    <source>
        <dbReference type="ARBA" id="ARBA00023065"/>
    </source>
</evidence>
<comment type="similarity">
    <text evidence="10">Belongs to the TrkH potassium transport family.</text>
</comment>
<proteinExistence type="inferred from homology"/>
<comment type="function">
    <text evidence="10">Low-affinity potassium transport system. Interacts with Trk system potassium uptake protein TrkA.</text>
</comment>
<feature type="transmembrane region" description="Helical" evidence="11">
    <location>
        <begin position="463"/>
        <end position="488"/>
    </location>
</feature>
<dbReference type="RefSeq" id="WP_330128456.1">
    <property type="nucleotide sequence ID" value="NZ_JAUHLI010000006.1"/>
</dbReference>
<feature type="transmembrane region" description="Helical" evidence="11">
    <location>
        <begin position="78"/>
        <end position="101"/>
    </location>
</feature>
<keyword evidence="8 10" id="KW-0406">Ion transport</keyword>
<evidence type="ECO:0000256" key="3">
    <source>
        <dbReference type="ARBA" id="ARBA00022475"/>
    </source>
</evidence>
<organism evidence="12 13">
    <name type="scientific">Alkalimonas cellulosilytica</name>
    <dbReference type="NCBI Taxonomy" id="3058395"/>
    <lineage>
        <taxon>Bacteria</taxon>
        <taxon>Pseudomonadati</taxon>
        <taxon>Pseudomonadota</taxon>
        <taxon>Gammaproteobacteria</taxon>
        <taxon>Alkalimonas</taxon>
    </lineage>
</organism>